<keyword evidence="1" id="KW-0646">Protease inhibitor</keyword>
<protein>
    <submittedName>
        <fullName evidence="4">Uncharacterized protein</fullName>
    </submittedName>
</protein>
<reference evidence="4 5" key="1">
    <citation type="submission" date="2018-11" db="EMBL/GenBank/DDBJ databases">
        <authorList>
            <consortium name="Pathogen Informatics"/>
        </authorList>
    </citation>
    <scope>NUCLEOTIDE SEQUENCE [LARGE SCALE GENOMIC DNA]</scope>
    <source>
        <strain>Denwood</strain>
        <strain evidence="5">Zambia</strain>
    </source>
</reference>
<dbReference type="Pfam" id="PF00014">
    <property type="entry name" value="Kunitz_BPTI"/>
    <property type="match status" value="1"/>
</dbReference>
<dbReference type="SUPFAM" id="SSF57362">
    <property type="entry name" value="BPTI-like"/>
    <property type="match status" value="1"/>
</dbReference>
<dbReference type="SMART" id="SM00131">
    <property type="entry name" value="KU"/>
    <property type="match status" value="1"/>
</dbReference>
<keyword evidence="2" id="KW-0722">Serine protease inhibitor</keyword>
<evidence type="ECO:0000256" key="3">
    <source>
        <dbReference type="ARBA" id="ARBA00023157"/>
    </source>
</evidence>
<dbReference type="InterPro" id="IPR002223">
    <property type="entry name" value="Kunitz_BPTI"/>
</dbReference>
<accession>A0A183PI33</accession>
<evidence type="ECO:0000256" key="2">
    <source>
        <dbReference type="ARBA" id="ARBA00022900"/>
    </source>
</evidence>
<evidence type="ECO:0000313" key="4">
    <source>
        <dbReference type="EMBL" id="VDP64798.1"/>
    </source>
</evidence>
<dbReference type="InterPro" id="IPR036880">
    <property type="entry name" value="Kunitz_BPTI_sf"/>
</dbReference>
<dbReference type="Gene3D" id="4.10.410.10">
    <property type="entry name" value="Pancreatic trypsin inhibitor Kunitz domain"/>
    <property type="match status" value="1"/>
</dbReference>
<dbReference type="AlphaFoldDB" id="A0A183PI33"/>
<keyword evidence="5" id="KW-1185">Reference proteome</keyword>
<keyword evidence="3" id="KW-1015">Disulfide bond</keyword>
<dbReference type="PRINTS" id="PR00759">
    <property type="entry name" value="BASICPTASE"/>
</dbReference>
<dbReference type="GO" id="GO:0004867">
    <property type="term" value="F:serine-type endopeptidase inhibitor activity"/>
    <property type="evidence" value="ECO:0007669"/>
    <property type="project" value="UniProtKB-KW"/>
</dbReference>
<dbReference type="PROSITE" id="PS50279">
    <property type="entry name" value="BPTI_KUNITZ_2"/>
    <property type="match status" value="1"/>
</dbReference>
<dbReference type="EMBL" id="UZAL01034168">
    <property type="protein sequence ID" value="VDP64798.1"/>
    <property type="molecule type" value="Genomic_DNA"/>
</dbReference>
<sequence length="136" mass="15576">MAQEKESLVESHWSDFQPPSSSAMIYRREVIPRQRALSALLIGLGIIVTLILLLVLSYFMHIYSSDHSHINVHDSLNPICLLPRLTGKCRAKLHRWGWNPQKTICEEFIYGGCDANENNFLTKEECEAVCKITVYI</sequence>
<dbReference type="InterPro" id="IPR020901">
    <property type="entry name" value="Prtase_inh_Kunz-CS"/>
</dbReference>
<organism evidence="4 5">
    <name type="scientific">Schistosoma mattheei</name>
    <dbReference type="NCBI Taxonomy" id="31246"/>
    <lineage>
        <taxon>Eukaryota</taxon>
        <taxon>Metazoa</taxon>
        <taxon>Spiralia</taxon>
        <taxon>Lophotrochozoa</taxon>
        <taxon>Platyhelminthes</taxon>
        <taxon>Trematoda</taxon>
        <taxon>Digenea</taxon>
        <taxon>Strigeidida</taxon>
        <taxon>Schistosomatoidea</taxon>
        <taxon>Schistosomatidae</taxon>
        <taxon>Schistosoma</taxon>
    </lineage>
</organism>
<dbReference type="STRING" id="31246.A0A183PI33"/>
<name>A0A183PI33_9TREM</name>
<dbReference type="PANTHER" id="PTHR47247:SF1">
    <property type="entry name" value="KUNITZ-TYPE PROTEASE INHIBITOR 2"/>
    <property type="match status" value="1"/>
</dbReference>
<dbReference type="Proteomes" id="UP000269396">
    <property type="component" value="Unassembled WGS sequence"/>
</dbReference>
<proteinExistence type="predicted"/>
<dbReference type="FunFam" id="4.10.410.10:FF:000020">
    <property type="entry name" value="Collagen, type VI, alpha 3"/>
    <property type="match status" value="1"/>
</dbReference>
<evidence type="ECO:0000256" key="1">
    <source>
        <dbReference type="ARBA" id="ARBA00022690"/>
    </source>
</evidence>
<gene>
    <name evidence="4" type="ORF">SMTD_LOCUS14019</name>
</gene>
<evidence type="ECO:0000313" key="5">
    <source>
        <dbReference type="Proteomes" id="UP000269396"/>
    </source>
</evidence>
<dbReference type="PROSITE" id="PS00280">
    <property type="entry name" value="BPTI_KUNITZ_1"/>
    <property type="match status" value="1"/>
</dbReference>
<dbReference type="PANTHER" id="PTHR47247">
    <property type="entry name" value="KUNITZ-TYPE PROTEASE INHIBITOR 2"/>
    <property type="match status" value="1"/>
</dbReference>